<organism evidence="1 2">
    <name type="scientific">Pseudoalteromonas lipolytica</name>
    <dbReference type="NCBI Taxonomy" id="570156"/>
    <lineage>
        <taxon>Bacteria</taxon>
        <taxon>Pseudomonadati</taxon>
        <taxon>Pseudomonadota</taxon>
        <taxon>Gammaproteobacteria</taxon>
        <taxon>Alteromonadales</taxon>
        <taxon>Pseudoalteromonadaceae</taxon>
        <taxon>Pseudoalteromonas</taxon>
    </lineage>
</organism>
<gene>
    <name evidence="1" type="ORF">PQI24_06925</name>
</gene>
<evidence type="ECO:0000313" key="2">
    <source>
        <dbReference type="Proteomes" id="UP001377972"/>
    </source>
</evidence>
<evidence type="ECO:0000313" key="1">
    <source>
        <dbReference type="EMBL" id="MEJ6495757.1"/>
    </source>
</evidence>
<sequence length="689" mass="79412">MTPLISLPKDTPQKLLTEFVDVIKLRNKHDWIKLKQVVVSKDIMGKDKSYFGDQIWDMSAYAAKIQINKKSKFDFAFIEDSEELILELKLIVYGWIYQKNSTRSSHIKIQTLVNRLSALKKVYIFLLQNNHESISALNDKRTSQALDSYLINKKLAQRTLEHVYAGINSIFRLQSWLQIDLTLSTLKPYEHALKLSTKTPQQTLSIPERIADELYAKAIELVEIYYPHRHTLADIENDLQDNYLRGKAIVDFKVKNGSWKFLSVPKSGYSTAHRKAQEVNKAAPQKCSSILSKYSSKAPFQSIKTATSWKKLYGRITTACYICCGAFSGMRDSELSVLKPNSYFCDEIGGHTFHLLQSRTFKLGEKNTTWVTAPITEKAVELMKEFTKNWRKELLEANYEKESNYLWLNRTARSKLPVVITKWPDRLQLFSDSYGSTITKDDLVEAFRSNPNAHDKIKEICSLGKNWPLKTHQFRRSLALFTTRHRIGNSCALKQQYKQTYLQMADWYSVGSITNRLHDLRIDSDFQHLLEKTQLEETANKFFDMINSDAPLSGTHGKAIMQMREDLPYIYSSWDVIYDAVKKGTLTLHGTMHSYCKNGYDCDMDGVINPAFCVDCKSGGSIIDEAQAKNWQEKHTRLSSYLKTQKDLSPSVYAHCITQIRAAESVMSDFNISYEQYKHPIEVTQYDKE</sequence>
<dbReference type="Gene3D" id="1.10.443.10">
    <property type="entry name" value="Intergrase catalytic core"/>
    <property type="match status" value="1"/>
</dbReference>
<protein>
    <recommendedName>
        <fullName evidence="3">Integrase</fullName>
    </recommendedName>
</protein>
<keyword evidence="2" id="KW-1185">Reference proteome</keyword>
<dbReference type="EMBL" id="JAQPZS010000004">
    <property type="protein sequence ID" value="MEJ6495757.1"/>
    <property type="molecule type" value="Genomic_DNA"/>
</dbReference>
<dbReference type="RefSeq" id="WP_339980563.1">
    <property type="nucleotide sequence ID" value="NZ_JAQPZS010000004.1"/>
</dbReference>
<comment type="caution">
    <text evidence="1">The sequence shown here is derived from an EMBL/GenBank/DDBJ whole genome shotgun (WGS) entry which is preliminary data.</text>
</comment>
<evidence type="ECO:0008006" key="3">
    <source>
        <dbReference type="Google" id="ProtNLM"/>
    </source>
</evidence>
<name>A0ABU8SRV6_9GAMM</name>
<proteinExistence type="predicted"/>
<reference evidence="1 2" key="1">
    <citation type="submission" date="2023-01" db="EMBL/GenBank/DDBJ databases">
        <title>Trichodesmium-associated heterotrophic epibiont bacteria.</title>
        <authorList>
            <person name="Cleveland C.S."/>
            <person name="Webb E.A."/>
        </authorList>
    </citation>
    <scope>NUCLEOTIDE SEQUENCE [LARGE SCALE GENOMIC DNA]</scope>
    <source>
        <strain evidence="1 2">USCH2</strain>
    </source>
</reference>
<dbReference type="Proteomes" id="UP001377972">
    <property type="component" value="Unassembled WGS sequence"/>
</dbReference>
<dbReference type="InterPro" id="IPR013762">
    <property type="entry name" value="Integrase-like_cat_sf"/>
</dbReference>
<accession>A0ABU8SRV6</accession>